<protein>
    <submittedName>
        <fullName evidence="2">Uncharacterized protein</fullName>
    </submittedName>
</protein>
<proteinExistence type="predicted"/>
<gene>
    <name evidence="2" type="ordered locus">Mpal_0749</name>
</gene>
<dbReference type="HOGENOM" id="CLU_2519749_0_0_2"/>
<dbReference type="GeneID" id="7270490"/>
<organism evidence="2 3">
    <name type="scientific">Methanosphaerula palustris (strain ATCC BAA-1556 / DSM 19958 / E1-9c)</name>
    <dbReference type="NCBI Taxonomy" id="521011"/>
    <lineage>
        <taxon>Archaea</taxon>
        <taxon>Methanobacteriati</taxon>
        <taxon>Methanobacteriota</taxon>
        <taxon>Stenosarchaea group</taxon>
        <taxon>Methanomicrobia</taxon>
        <taxon>Methanomicrobiales</taxon>
        <taxon>Methanoregulaceae</taxon>
        <taxon>Methanosphaerula</taxon>
    </lineage>
</organism>
<dbReference type="eggNOG" id="arCOG11068">
    <property type="taxonomic scope" value="Archaea"/>
</dbReference>
<feature type="transmembrane region" description="Helical" evidence="1">
    <location>
        <begin position="33"/>
        <end position="51"/>
    </location>
</feature>
<reference evidence="2 3" key="1">
    <citation type="journal article" date="2015" name="Genome Announc.">
        <title>Complete Genome Sequence of Methanosphaerula palustris E1-9CT, a Hydrogenotrophic Methanogen Isolated from a Minerotrophic Fen Peatland.</title>
        <authorList>
            <person name="Cadillo-Quiroz H."/>
            <person name="Browne P."/>
            <person name="Kyrpides N."/>
            <person name="Woyke T."/>
            <person name="Goodwin L."/>
            <person name="Detter C."/>
            <person name="Yavitt J.B."/>
            <person name="Zinder S.H."/>
        </authorList>
    </citation>
    <scope>NUCLEOTIDE SEQUENCE [LARGE SCALE GENOMIC DNA]</scope>
    <source>
        <strain evidence="3">ATCC BAA-1556 / DSM 19958 / E1-9c</strain>
    </source>
</reference>
<evidence type="ECO:0000256" key="1">
    <source>
        <dbReference type="SAM" id="Phobius"/>
    </source>
</evidence>
<evidence type="ECO:0000313" key="2">
    <source>
        <dbReference type="EMBL" id="ACL16113.1"/>
    </source>
</evidence>
<sequence>MSGIDLLQVLSVFIEIIIAAGAVFIAVKKQRHFGWAIAATFGLYVCFDLSRMGMIPIIAGIDGFLFLVANIVMLIAIWLIIQEH</sequence>
<keyword evidence="1" id="KW-0812">Transmembrane</keyword>
<keyword evidence="3" id="KW-1185">Reference proteome</keyword>
<dbReference type="Proteomes" id="UP000002457">
    <property type="component" value="Chromosome"/>
</dbReference>
<keyword evidence="1" id="KW-0472">Membrane</keyword>
<dbReference type="AlphaFoldDB" id="B8GG39"/>
<name>B8GG39_METPE</name>
<dbReference type="KEGG" id="mpl:Mpal_0749"/>
<feature type="transmembrane region" description="Helical" evidence="1">
    <location>
        <begin position="6"/>
        <end position="26"/>
    </location>
</feature>
<dbReference type="RefSeq" id="WP_012617432.1">
    <property type="nucleotide sequence ID" value="NC_011832.1"/>
</dbReference>
<keyword evidence="1" id="KW-1133">Transmembrane helix</keyword>
<accession>B8GG39</accession>
<evidence type="ECO:0000313" key="3">
    <source>
        <dbReference type="Proteomes" id="UP000002457"/>
    </source>
</evidence>
<feature type="transmembrane region" description="Helical" evidence="1">
    <location>
        <begin position="57"/>
        <end position="81"/>
    </location>
</feature>
<dbReference type="EMBL" id="CP001338">
    <property type="protein sequence ID" value="ACL16113.1"/>
    <property type="molecule type" value="Genomic_DNA"/>
</dbReference>